<dbReference type="Proteomes" id="UP001153678">
    <property type="component" value="Unassembled WGS sequence"/>
</dbReference>
<evidence type="ECO:0000313" key="3">
    <source>
        <dbReference type="EMBL" id="CAI2182181.1"/>
    </source>
</evidence>
<dbReference type="AlphaFoldDB" id="A0A9W4SX14"/>
<evidence type="ECO:0000313" key="4">
    <source>
        <dbReference type="Proteomes" id="UP001153678"/>
    </source>
</evidence>
<keyword evidence="2" id="KW-0732">Signal</keyword>
<keyword evidence="4" id="KW-1185">Reference proteome</keyword>
<dbReference type="EMBL" id="CAMKVN010002686">
    <property type="protein sequence ID" value="CAI2182181.1"/>
    <property type="molecule type" value="Genomic_DNA"/>
</dbReference>
<feature type="non-terminal residue" evidence="3">
    <location>
        <position position="77"/>
    </location>
</feature>
<evidence type="ECO:0000256" key="2">
    <source>
        <dbReference type="SAM" id="SignalP"/>
    </source>
</evidence>
<feature type="chain" id="PRO_5040856775" evidence="2">
    <location>
        <begin position="27"/>
        <end position="77"/>
    </location>
</feature>
<gene>
    <name evidence="3" type="ORF">FWILDA_LOCUS10453</name>
</gene>
<proteinExistence type="predicted"/>
<evidence type="ECO:0000256" key="1">
    <source>
        <dbReference type="SAM" id="MobiDB-lite"/>
    </source>
</evidence>
<reference evidence="3" key="1">
    <citation type="submission" date="2022-08" db="EMBL/GenBank/DDBJ databases">
        <authorList>
            <person name="Kallberg Y."/>
            <person name="Tangrot J."/>
            <person name="Rosling A."/>
        </authorList>
    </citation>
    <scope>NUCLEOTIDE SEQUENCE</scope>
    <source>
        <strain evidence="3">Wild A</strain>
    </source>
</reference>
<accession>A0A9W4SX14</accession>
<feature type="region of interest" description="Disordered" evidence="1">
    <location>
        <begin position="53"/>
        <end position="77"/>
    </location>
</feature>
<feature type="signal peptide" evidence="2">
    <location>
        <begin position="1"/>
        <end position="26"/>
    </location>
</feature>
<sequence>MLWSKVTALLAATIAFFSATVPSVTASPIDSENKAFANYPDFINKRDVNDGIVARGNDRRSRGSKISRGANRTSRGG</sequence>
<comment type="caution">
    <text evidence="3">The sequence shown here is derived from an EMBL/GenBank/DDBJ whole genome shotgun (WGS) entry which is preliminary data.</text>
</comment>
<name>A0A9W4SX14_9GLOM</name>
<dbReference type="OrthoDB" id="10392965at2759"/>
<organism evidence="3 4">
    <name type="scientific">Funneliformis geosporum</name>
    <dbReference type="NCBI Taxonomy" id="1117311"/>
    <lineage>
        <taxon>Eukaryota</taxon>
        <taxon>Fungi</taxon>
        <taxon>Fungi incertae sedis</taxon>
        <taxon>Mucoromycota</taxon>
        <taxon>Glomeromycotina</taxon>
        <taxon>Glomeromycetes</taxon>
        <taxon>Glomerales</taxon>
        <taxon>Glomeraceae</taxon>
        <taxon>Funneliformis</taxon>
    </lineage>
</organism>
<protein>
    <submittedName>
        <fullName evidence="3">5611_t:CDS:1</fullName>
    </submittedName>
</protein>